<gene>
    <name evidence="1" type="ORF">LOK49_LG15G02312</name>
</gene>
<reference evidence="1 2" key="1">
    <citation type="journal article" date="2022" name="Plant J.">
        <title>Chromosome-level genome of Camellia lanceoleosa provides a valuable resource for understanding genome evolution and self-incompatibility.</title>
        <authorList>
            <person name="Gong W."/>
            <person name="Xiao S."/>
            <person name="Wang L."/>
            <person name="Liao Z."/>
            <person name="Chang Y."/>
            <person name="Mo W."/>
            <person name="Hu G."/>
            <person name="Li W."/>
            <person name="Zhao G."/>
            <person name="Zhu H."/>
            <person name="Hu X."/>
            <person name="Ji K."/>
            <person name="Xiang X."/>
            <person name="Song Q."/>
            <person name="Yuan D."/>
            <person name="Jin S."/>
            <person name="Zhang L."/>
        </authorList>
    </citation>
    <scope>NUCLEOTIDE SEQUENCE [LARGE SCALE GENOMIC DNA]</scope>
    <source>
        <strain evidence="1">SQ_2022a</strain>
    </source>
</reference>
<dbReference type="Proteomes" id="UP001060215">
    <property type="component" value="Chromosome 11"/>
</dbReference>
<sequence>MLKPQKEILLTTFEFCEQCPLCFTVHLSESSFAALSSLRSVHEPKLLSGYCLNFSILAHFLSSISV</sequence>
<keyword evidence="2" id="KW-1185">Reference proteome</keyword>
<comment type="caution">
    <text evidence="1">The sequence shown here is derived from an EMBL/GenBank/DDBJ whole genome shotgun (WGS) entry which is preliminary data.</text>
</comment>
<accession>A0ACC0F802</accession>
<dbReference type="EMBL" id="CM045768">
    <property type="protein sequence ID" value="KAI7984670.1"/>
    <property type="molecule type" value="Genomic_DNA"/>
</dbReference>
<evidence type="ECO:0000313" key="2">
    <source>
        <dbReference type="Proteomes" id="UP001060215"/>
    </source>
</evidence>
<organism evidence="1 2">
    <name type="scientific">Camellia lanceoleosa</name>
    <dbReference type="NCBI Taxonomy" id="1840588"/>
    <lineage>
        <taxon>Eukaryota</taxon>
        <taxon>Viridiplantae</taxon>
        <taxon>Streptophyta</taxon>
        <taxon>Embryophyta</taxon>
        <taxon>Tracheophyta</taxon>
        <taxon>Spermatophyta</taxon>
        <taxon>Magnoliopsida</taxon>
        <taxon>eudicotyledons</taxon>
        <taxon>Gunneridae</taxon>
        <taxon>Pentapetalae</taxon>
        <taxon>asterids</taxon>
        <taxon>Ericales</taxon>
        <taxon>Theaceae</taxon>
        <taxon>Camellia</taxon>
    </lineage>
</organism>
<name>A0ACC0F802_9ERIC</name>
<protein>
    <submittedName>
        <fullName evidence="1">Uncharacterized protein</fullName>
    </submittedName>
</protein>
<proteinExistence type="predicted"/>
<evidence type="ECO:0000313" key="1">
    <source>
        <dbReference type="EMBL" id="KAI7984670.1"/>
    </source>
</evidence>